<keyword evidence="2" id="KW-1185">Reference proteome</keyword>
<reference evidence="1 2" key="1">
    <citation type="journal article" date="2021" name="BMC Genomics">
        <title>Datura genome reveals duplications of psychoactive alkaloid biosynthetic genes and high mutation rate following tissue culture.</title>
        <authorList>
            <person name="Rajewski A."/>
            <person name="Carter-House D."/>
            <person name="Stajich J."/>
            <person name="Litt A."/>
        </authorList>
    </citation>
    <scope>NUCLEOTIDE SEQUENCE [LARGE SCALE GENOMIC DNA]</scope>
    <source>
        <strain evidence="1">AR-01</strain>
    </source>
</reference>
<dbReference type="Proteomes" id="UP000823775">
    <property type="component" value="Unassembled WGS sequence"/>
</dbReference>
<protein>
    <submittedName>
        <fullName evidence="1">Uncharacterized protein</fullName>
    </submittedName>
</protein>
<evidence type="ECO:0000313" key="2">
    <source>
        <dbReference type="Proteomes" id="UP000823775"/>
    </source>
</evidence>
<dbReference type="EMBL" id="JACEIK010000735">
    <property type="protein sequence ID" value="MCD7461585.1"/>
    <property type="molecule type" value="Genomic_DNA"/>
</dbReference>
<proteinExistence type="predicted"/>
<name>A0ABS8SRE5_DATST</name>
<gene>
    <name evidence="1" type="ORF">HAX54_046516</name>
</gene>
<evidence type="ECO:0000313" key="1">
    <source>
        <dbReference type="EMBL" id="MCD7461585.1"/>
    </source>
</evidence>
<accession>A0ABS8SRE5</accession>
<comment type="caution">
    <text evidence="1">The sequence shown here is derived from an EMBL/GenBank/DDBJ whole genome shotgun (WGS) entry which is preliminary data.</text>
</comment>
<organism evidence="1 2">
    <name type="scientific">Datura stramonium</name>
    <name type="common">Jimsonweed</name>
    <name type="synonym">Common thornapple</name>
    <dbReference type="NCBI Taxonomy" id="4076"/>
    <lineage>
        <taxon>Eukaryota</taxon>
        <taxon>Viridiplantae</taxon>
        <taxon>Streptophyta</taxon>
        <taxon>Embryophyta</taxon>
        <taxon>Tracheophyta</taxon>
        <taxon>Spermatophyta</taxon>
        <taxon>Magnoliopsida</taxon>
        <taxon>eudicotyledons</taxon>
        <taxon>Gunneridae</taxon>
        <taxon>Pentapetalae</taxon>
        <taxon>asterids</taxon>
        <taxon>lamiids</taxon>
        <taxon>Solanales</taxon>
        <taxon>Solanaceae</taxon>
        <taxon>Solanoideae</taxon>
        <taxon>Datureae</taxon>
        <taxon>Datura</taxon>
    </lineage>
</organism>
<sequence length="94" mass="10592">MPVEFHGSSVWHGSEPVHLEKFWKSKGELRLISKTQSGGEIHKTAFTGELSVMPEKMPIETQVKMQGFNPLPRLAFHRCLPGQHRKKADVASDV</sequence>